<feature type="binding site" evidence="5">
    <location>
        <position position="382"/>
    </location>
    <ligand>
        <name>FAD</name>
        <dbReference type="ChEBI" id="CHEBI:57692"/>
    </ligand>
</feature>
<evidence type="ECO:0000256" key="5">
    <source>
        <dbReference type="PIRSR" id="PIRSR601613-1"/>
    </source>
</evidence>
<dbReference type="InterPro" id="IPR002937">
    <property type="entry name" value="Amino_oxidase"/>
</dbReference>
<protein>
    <recommendedName>
        <fullName evidence="6">Amine oxidase</fullName>
        <ecNumber evidence="6">1.4.3.-</ecNumber>
    </recommendedName>
</protein>
<feature type="binding site" evidence="5">
    <location>
        <position position="573"/>
    </location>
    <ligand>
        <name>FAD</name>
        <dbReference type="ChEBI" id="CHEBI:57692"/>
    </ligand>
</feature>
<dbReference type="GO" id="GO:0097621">
    <property type="term" value="F:monoamine oxidase activity"/>
    <property type="evidence" value="ECO:0007669"/>
    <property type="project" value="UniProtKB-EC"/>
</dbReference>
<accession>A0A2G5IEN3</accession>
<dbReference type="InterPro" id="IPR035959">
    <property type="entry name" value="RutC-like_sf"/>
</dbReference>
<dbReference type="PANTHER" id="PTHR43563:SF14">
    <property type="entry name" value="AMINE OXIDASE"/>
    <property type="match status" value="1"/>
</dbReference>
<comment type="similarity">
    <text evidence="2 6">Belongs to the flavin monoamine oxidase family.</text>
</comment>
<dbReference type="SUPFAM" id="SSF55298">
    <property type="entry name" value="YjgF-like"/>
    <property type="match status" value="1"/>
</dbReference>
<keyword evidence="11" id="KW-1185">Reference proteome</keyword>
<dbReference type="Pfam" id="PF01593">
    <property type="entry name" value="Amino_oxidase"/>
    <property type="match status" value="1"/>
</dbReference>
<dbReference type="InterPro" id="IPR036188">
    <property type="entry name" value="FAD/NAD-bd_sf"/>
</dbReference>
<evidence type="ECO:0000256" key="3">
    <source>
        <dbReference type="ARBA" id="ARBA00023002"/>
    </source>
</evidence>
<evidence type="ECO:0000313" key="9">
    <source>
        <dbReference type="EMBL" id="WPB04035.1"/>
    </source>
</evidence>
<name>A0A2G5IEN3_CERBT</name>
<dbReference type="PRINTS" id="PR00757">
    <property type="entry name" value="AMINEOXDASEF"/>
</dbReference>
<dbReference type="EMBL" id="CP134188">
    <property type="protein sequence ID" value="WPB04035.1"/>
    <property type="molecule type" value="Genomic_DNA"/>
</dbReference>
<evidence type="ECO:0000259" key="7">
    <source>
        <dbReference type="Pfam" id="PF01593"/>
    </source>
</evidence>
<dbReference type="Gene3D" id="3.50.50.60">
    <property type="entry name" value="FAD/NAD(P)-binding domain"/>
    <property type="match status" value="1"/>
</dbReference>
<feature type="binding site" evidence="5">
    <location>
        <position position="488"/>
    </location>
    <ligand>
        <name>substrate</name>
    </ligand>
</feature>
<dbReference type="Proteomes" id="UP000230605">
    <property type="component" value="Chromosome 10"/>
</dbReference>
<keyword evidence="3 6" id="KW-0560">Oxidoreductase</keyword>
<dbReference type="InterPro" id="IPR006175">
    <property type="entry name" value="YjgF/YER057c/UK114"/>
</dbReference>
<evidence type="ECO:0000256" key="2">
    <source>
        <dbReference type="ARBA" id="ARBA00005995"/>
    </source>
</evidence>
<feature type="binding site" evidence="5">
    <location>
        <begin position="174"/>
        <end position="175"/>
    </location>
    <ligand>
        <name>FAD</name>
        <dbReference type="ChEBI" id="CHEBI:57692"/>
    </ligand>
</feature>
<dbReference type="Proteomes" id="UP001302367">
    <property type="component" value="Chromosome 5"/>
</dbReference>
<dbReference type="PANTHER" id="PTHR43563">
    <property type="entry name" value="AMINE OXIDASE"/>
    <property type="match status" value="1"/>
</dbReference>
<evidence type="ECO:0000256" key="6">
    <source>
        <dbReference type="RuleBase" id="RU362067"/>
    </source>
</evidence>
<feature type="domain" description="Amine oxidase" evidence="7">
    <location>
        <begin position="154"/>
        <end position="597"/>
    </location>
</feature>
<dbReference type="Gene3D" id="1.10.405.10">
    <property type="entry name" value="Guanine Nucleotide Dissociation Inhibitor, domain 1"/>
    <property type="match status" value="1"/>
</dbReference>
<gene>
    <name evidence="8" type="ORF">CB0940_11680</name>
    <name evidence="9" type="ORF">RHO25_008679</name>
</gene>
<feature type="binding site" evidence="5">
    <location>
        <position position="155"/>
    </location>
    <ligand>
        <name>FAD</name>
        <dbReference type="ChEBI" id="CHEBI:57692"/>
    </ligand>
</feature>
<dbReference type="EMBL" id="LKMD01000099">
    <property type="protein sequence ID" value="PIB03261.1"/>
    <property type="molecule type" value="Genomic_DNA"/>
</dbReference>
<reference evidence="8 10" key="1">
    <citation type="submission" date="2015-10" db="EMBL/GenBank/DDBJ databases">
        <title>The cercosporin biosynthetic gene cluster was horizontally transferred to several fungal lineages and shown to be expanded in Cercospora beticola based on microsynteny with recipient genomes.</title>
        <authorList>
            <person name="De Jonge R."/>
            <person name="Ebert M.K."/>
            <person name="Suttle J.C."/>
            <person name="Jurick Ii W.M."/>
            <person name="Secor G.A."/>
            <person name="Thomma B.P."/>
            <person name="Van De Peer Y."/>
            <person name="Bolton M.D."/>
        </authorList>
    </citation>
    <scope>NUCLEOTIDE SEQUENCE [LARGE SCALE GENOMIC DNA]</scope>
    <source>
        <strain evidence="8 10">09-40</strain>
    </source>
</reference>
<proteinExistence type="inferred from homology"/>
<comment type="catalytic activity">
    <reaction evidence="4">
        <text>a secondary aliphatic amine + O2 + H2O = a primary amine + an aldehyde + H2O2</text>
        <dbReference type="Rhea" id="RHEA:26414"/>
        <dbReference type="ChEBI" id="CHEBI:15377"/>
        <dbReference type="ChEBI" id="CHEBI:15379"/>
        <dbReference type="ChEBI" id="CHEBI:16240"/>
        <dbReference type="ChEBI" id="CHEBI:17478"/>
        <dbReference type="ChEBI" id="CHEBI:58855"/>
        <dbReference type="ChEBI" id="CHEBI:65296"/>
        <dbReference type="EC" id="1.4.3.4"/>
    </reaction>
</comment>
<evidence type="ECO:0000313" key="11">
    <source>
        <dbReference type="Proteomes" id="UP001302367"/>
    </source>
</evidence>
<dbReference type="InterPro" id="IPR001613">
    <property type="entry name" value="Flavin_amine_oxidase"/>
</dbReference>
<dbReference type="Gene3D" id="3.90.660.10">
    <property type="match status" value="1"/>
</dbReference>
<dbReference type="Pfam" id="PF01042">
    <property type="entry name" value="Ribonuc_L-PSP"/>
    <property type="match status" value="1"/>
</dbReference>
<dbReference type="OrthoDB" id="5046242at2759"/>
<evidence type="ECO:0000256" key="1">
    <source>
        <dbReference type="ARBA" id="ARBA00001974"/>
    </source>
</evidence>
<dbReference type="Gene3D" id="3.30.1330.40">
    <property type="entry name" value="RutC-like"/>
    <property type="match status" value="1"/>
</dbReference>
<dbReference type="InterPro" id="IPR050703">
    <property type="entry name" value="Flavin_MAO"/>
</dbReference>
<sequence length="605" mass="66480">MSNKSSDPPFGAAKISPYGIRTSPYYSSVTHSNGPCTIVTLAGQIGARPDGTVPSDPVEQYKLAISNLGRCLEAAGARVQDILKLNYYIVNYDSKSPRHRPILMEFLGDHRPASTLIPVEQLAVPEFLFEIEATAAIPQHATERVDVVVVGAGLSGLQAAVDLHKAGKAVKVLEARDRVGGKTWSRSAQGSVCDVGAAWINDTNQSKMYALARKYGLELITQNTDGSIICDEGIGNHKSHPYGQLLASATDKAHIEDVIRVRDIFEATCQQIDISSPVASGQKLRKDLDDITFEQWLQTLNPSEHAINALRVGTRAMLGVEPSELSALYFLDYCKSGGGYMQMRSDQKNGGQYLRIYSGTQSFSKSLATELPEDALILMSPVRRIEQIQGAGVRVTSARGVFEASRVIVSVPTPLYQEITFSPPLPVEKLELSRSSRLGDYCKSIVFYRSPWWRKHGLTGMSQSAKGPCVVTRDSSVDADKHYSLTCFIVGQPARDWMALSDEAREEAVLEHIHKLFGKFAHVEEPIHIEEQIWRNEQWSQGCPCPVLGPGGLTKFEKVLREPAGKLHFVGTETAYEWKGYMEGAVRSGERGAAEVLRSLDEAKL</sequence>
<dbReference type="AlphaFoldDB" id="A0A2G5IEN3"/>
<dbReference type="EC" id="1.4.3.-" evidence="6"/>
<evidence type="ECO:0000313" key="8">
    <source>
        <dbReference type="EMBL" id="PIB03261.1"/>
    </source>
</evidence>
<evidence type="ECO:0000256" key="4">
    <source>
        <dbReference type="ARBA" id="ARBA00048448"/>
    </source>
</evidence>
<reference evidence="9 11" key="2">
    <citation type="submission" date="2023-09" db="EMBL/GenBank/DDBJ databases">
        <title>Complete-Gapless Cercospora beticola genome.</title>
        <authorList>
            <person name="Wyatt N.A."/>
            <person name="Spanner R.E."/>
            <person name="Bolton M.D."/>
        </authorList>
    </citation>
    <scope>NUCLEOTIDE SEQUENCE [LARGE SCALE GENOMIC DNA]</scope>
    <source>
        <strain evidence="9">Cb09-40</strain>
    </source>
</reference>
<keyword evidence="6" id="KW-0274">FAD</keyword>
<dbReference type="SUPFAM" id="SSF51905">
    <property type="entry name" value="FAD/NAD(P)-binding domain"/>
    <property type="match status" value="1"/>
</dbReference>
<comment type="cofactor">
    <cofactor evidence="1 6">
        <name>FAD</name>
        <dbReference type="ChEBI" id="CHEBI:57692"/>
    </cofactor>
</comment>
<organism evidence="8 10">
    <name type="scientific">Cercospora beticola</name>
    <name type="common">Sugarbeet leaf spot fungus</name>
    <dbReference type="NCBI Taxonomy" id="122368"/>
    <lineage>
        <taxon>Eukaryota</taxon>
        <taxon>Fungi</taxon>
        <taxon>Dikarya</taxon>
        <taxon>Ascomycota</taxon>
        <taxon>Pezizomycotina</taxon>
        <taxon>Dothideomycetes</taxon>
        <taxon>Dothideomycetidae</taxon>
        <taxon>Mycosphaerellales</taxon>
        <taxon>Mycosphaerellaceae</taxon>
        <taxon>Cercospora</taxon>
    </lineage>
</organism>
<dbReference type="SUPFAM" id="SSF54373">
    <property type="entry name" value="FAD-linked reductases, C-terminal domain"/>
    <property type="match status" value="1"/>
</dbReference>
<evidence type="ECO:0000313" key="10">
    <source>
        <dbReference type="Proteomes" id="UP000230605"/>
    </source>
</evidence>
<keyword evidence="6" id="KW-0285">Flavoprotein</keyword>